<sequence length="257" mass="28547">MPDTYIAAKTVLVLDRETGKLINSWGDSLFIMPHGLTVDKNNNVWLTDVGLHQVFKFSHEGKLLLTLGEARVPGNDKTHFNRPTDVAVAPDGSFYVSDGYRNSRVVKFSPSGQYLFEWGTKGSKPGEFHIPHGICLDEKGNVYVADRENKRIQVFAPSGKFIQQWSGHSFGNICSITYDSTHKSFIAVDDHSWLSLKHTGSDVIGFTTQGDIITRFGKSGAYNGPVCWYHDVAVDNKGNIYVVDILGNTIQKLTTHP</sequence>
<keyword evidence="2" id="KW-1185">Reference proteome</keyword>
<protein>
    <submittedName>
        <fullName evidence="1">NHL repeat-containing protein</fullName>
    </submittedName>
</protein>
<gene>
    <name evidence="1" type="ORF">F5148DRAFT_1295371</name>
</gene>
<name>A0ACC0TRX4_9AGAM</name>
<comment type="caution">
    <text evidence="1">The sequence shown here is derived from an EMBL/GenBank/DDBJ whole genome shotgun (WGS) entry which is preliminary data.</text>
</comment>
<dbReference type="EMBL" id="JAGFNK010001206">
    <property type="protein sequence ID" value="KAI9433767.1"/>
    <property type="molecule type" value="Genomic_DNA"/>
</dbReference>
<accession>A0ACC0TRX4</accession>
<dbReference type="Proteomes" id="UP001207468">
    <property type="component" value="Unassembled WGS sequence"/>
</dbReference>
<proteinExistence type="predicted"/>
<organism evidence="1 2">
    <name type="scientific">Russula earlei</name>
    <dbReference type="NCBI Taxonomy" id="71964"/>
    <lineage>
        <taxon>Eukaryota</taxon>
        <taxon>Fungi</taxon>
        <taxon>Dikarya</taxon>
        <taxon>Basidiomycota</taxon>
        <taxon>Agaricomycotina</taxon>
        <taxon>Agaricomycetes</taxon>
        <taxon>Russulales</taxon>
        <taxon>Russulaceae</taxon>
        <taxon>Russula</taxon>
    </lineage>
</organism>
<reference evidence="1" key="1">
    <citation type="submission" date="2021-03" db="EMBL/GenBank/DDBJ databases">
        <title>Evolutionary priming and transition to the ectomycorrhizal habit in an iconic lineage of mushroom-forming fungi: is preadaptation a requirement?</title>
        <authorList>
            <consortium name="DOE Joint Genome Institute"/>
            <person name="Looney B.P."/>
            <person name="Miyauchi S."/>
            <person name="Morin E."/>
            <person name="Drula E."/>
            <person name="Courty P.E."/>
            <person name="Chicoki N."/>
            <person name="Fauchery L."/>
            <person name="Kohler A."/>
            <person name="Kuo A."/>
            <person name="LaButti K."/>
            <person name="Pangilinan J."/>
            <person name="Lipzen A."/>
            <person name="Riley R."/>
            <person name="Andreopoulos W."/>
            <person name="He G."/>
            <person name="Johnson J."/>
            <person name="Barry K.W."/>
            <person name="Grigoriev I.V."/>
            <person name="Nagy L."/>
            <person name="Hibbett D."/>
            <person name="Henrissat B."/>
            <person name="Matheny P.B."/>
            <person name="Labbe J."/>
            <person name="Martin A.F."/>
        </authorList>
    </citation>
    <scope>NUCLEOTIDE SEQUENCE</scope>
    <source>
        <strain evidence="1">BPL698</strain>
    </source>
</reference>
<evidence type="ECO:0000313" key="2">
    <source>
        <dbReference type="Proteomes" id="UP001207468"/>
    </source>
</evidence>
<evidence type="ECO:0000313" key="1">
    <source>
        <dbReference type="EMBL" id="KAI9433767.1"/>
    </source>
</evidence>